<reference evidence="13" key="1">
    <citation type="submission" date="2020-08" db="EMBL/GenBank/DDBJ databases">
        <title>Genome sequencing and assembly of the red palm weevil Rhynchophorus ferrugineus.</title>
        <authorList>
            <person name="Dias G.B."/>
            <person name="Bergman C.M."/>
            <person name="Manee M."/>
        </authorList>
    </citation>
    <scope>NUCLEOTIDE SEQUENCE</scope>
    <source>
        <strain evidence="13">AA-2017</strain>
        <tissue evidence="13">Whole larva</tissue>
    </source>
</reference>
<evidence type="ECO:0000313" key="13">
    <source>
        <dbReference type="EMBL" id="KAF7268328.1"/>
    </source>
</evidence>
<evidence type="ECO:0000256" key="1">
    <source>
        <dbReference type="ARBA" id="ARBA00004651"/>
    </source>
</evidence>
<keyword evidence="11" id="KW-0325">Glycoprotein</keyword>
<organism evidence="13 14">
    <name type="scientific">Rhynchophorus ferrugineus</name>
    <name type="common">Red palm weevil</name>
    <name type="synonym">Curculio ferrugineus</name>
    <dbReference type="NCBI Taxonomy" id="354439"/>
    <lineage>
        <taxon>Eukaryota</taxon>
        <taxon>Metazoa</taxon>
        <taxon>Ecdysozoa</taxon>
        <taxon>Arthropoda</taxon>
        <taxon>Hexapoda</taxon>
        <taxon>Insecta</taxon>
        <taxon>Pterygota</taxon>
        <taxon>Neoptera</taxon>
        <taxon>Endopterygota</taxon>
        <taxon>Coleoptera</taxon>
        <taxon>Polyphaga</taxon>
        <taxon>Cucujiformia</taxon>
        <taxon>Curculionidae</taxon>
        <taxon>Dryophthorinae</taxon>
        <taxon>Rhynchophorus</taxon>
    </lineage>
</organism>
<dbReference type="GO" id="GO:0005044">
    <property type="term" value="F:scavenger receptor activity"/>
    <property type="evidence" value="ECO:0007669"/>
    <property type="project" value="TreeGrafter"/>
</dbReference>
<dbReference type="GO" id="GO:0007608">
    <property type="term" value="P:sensory perception of smell"/>
    <property type="evidence" value="ECO:0007669"/>
    <property type="project" value="UniProtKB-KW"/>
</dbReference>
<evidence type="ECO:0000256" key="8">
    <source>
        <dbReference type="ARBA" id="ARBA00023136"/>
    </source>
</evidence>
<keyword evidence="3" id="KW-1003">Cell membrane</keyword>
<dbReference type="PRINTS" id="PR01609">
    <property type="entry name" value="CD36FAMILY"/>
</dbReference>
<evidence type="ECO:0000256" key="6">
    <source>
        <dbReference type="ARBA" id="ARBA00022725"/>
    </source>
</evidence>
<evidence type="ECO:0000313" key="14">
    <source>
        <dbReference type="Proteomes" id="UP000625711"/>
    </source>
</evidence>
<name>A0A834HVV3_RHYFE</name>
<comment type="similarity">
    <text evidence="2">Belongs to the CD36 family.</text>
</comment>
<dbReference type="EMBL" id="JAACXV010014332">
    <property type="protein sequence ID" value="KAF7268328.1"/>
    <property type="molecule type" value="Genomic_DNA"/>
</dbReference>
<feature type="transmembrane region" description="Helical" evidence="12">
    <location>
        <begin position="456"/>
        <end position="474"/>
    </location>
</feature>
<dbReference type="GO" id="GO:0005737">
    <property type="term" value="C:cytoplasm"/>
    <property type="evidence" value="ECO:0007669"/>
    <property type="project" value="TreeGrafter"/>
</dbReference>
<dbReference type="InterPro" id="IPR002159">
    <property type="entry name" value="CD36_fam"/>
</dbReference>
<dbReference type="AlphaFoldDB" id="A0A834HVV3"/>
<sequence>MRFPIKLAIASGCAFFFIITVGFIMFPKMIKGKIKGMVNLKPGSDLREMFVKVPFALSFKVYVFSVLNPEEVQNGGMPKLKEIGPFCYEEWKTKINVEDIEADDSMSYDPVDTFYKADGPDCLDDDTEVTIPHPMILAMVNTVVRTKPGAVGITGKAIKSIWSNPKSLFINVKAKDLLFDGIIIPCGVTDFAGKAVCTTLKHEPTLKVVDEDNVAFSLMGPKNATPGKRIKAHRGLRDYRDVGRIMTFDGQPKMSVWNVSKCDEIQGTDGTIFPPLLKKEQGLASFAPDLCRSLIAQYQSKSKYNGIPVSVFSASLGDQSKNPDEKCYCTTPDTCLKKGLMDLLKCSQVPIYVSLPHFYDSHESYLKGVKGLSPDKEKHGIKILFELMTGSPVSARKRLQFNMPLEPNPKIELFSNFTPTVLPLFWVEEGVDLNKTLTKPLNDLFTIKKIVNVSKILILLMSLAGLVAAGFLEFKNGQSVNITTVKDTKITPVEPNGISTVYNGENGG</sequence>
<evidence type="ECO:0000256" key="7">
    <source>
        <dbReference type="ARBA" id="ARBA00022989"/>
    </source>
</evidence>
<evidence type="ECO:0000256" key="10">
    <source>
        <dbReference type="ARBA" id="ARBA00023170"/>
    </source>
</evidence>
<dbReference type="PANTHER" id="PTHR11923:SF69">
    <property type="entry name" value="SENSORY NEURON MEMBRANE PROTEIN 1"/>
    <property type="match status" value="1"/>
</dbReference>
<evidence type="ECO:0000256" key="11">
    <source>
        <dbReference type="ARBA" id="ARBA00023180"/>
    </source>
</evidence>
<evidence type="ECO:0000256" key="5">
    <source>
        <dbReference type="ARBA" id="ARBA00022692"/>
    </source>
</evidence>
<evidence type="ECO:0000256" key="4">
    <source>
        <dbReference type="ARBA" id="ARBA00022606"/>
    </source>
</evidence>
<keyword evidence="4" id="KW-0716">Sensory transduction</keyword>
<dbReference type="OrthoDB" id="10024078at2759"/>
<comment type="caution">
    <text evidence="13">The sequence shown here is derived from an EMBL/GenBank/DDBJ whole genome shotgun (WGS) entry which is preliminary data.</text>
</comment>
<keyword evidence="7 12" id="KW-1133">Transmembrane helix</keyword>
<keyword evidence="5 12" id="KW-0812">Transmembrane</keyword>
<gene>
    <name evidence="13" type="ORF">GWI33_018522</name>
</gene>
<evidence type="ECO:0000256" key="3">
    <source>
        <dbReference type="ARBA" id="ARBA00022475"/>
    </source>
</evidence>
<comment type="subcellular location">
    <subcellularLocation>
        <location evidence="1">Cell membrane</location>
        <topology evidence="1">Multi-pass membrane protein</topology>
    </subcellularLocation>
</comment>
<evidence type="ECO:0008006" key="15">
    <source>
        <dbReference type="Google" id="ProtNLM"/>
    </source>
</evidence>
<protein>
    <recommendedName>
        <fullName evidence="15">Sensory neuron membrane protein 1</fullName>
    </recommendedName>
</protein>
<dbReference type="Proteomes" id="UP000625711">
    <property type="component" value="Unassembled WGS sequence"/>
</dbReference>
<feature type="transmembrane region" description="Helical" evidence="12">
    <location>
        <begin position="6"/>
        <end position="26"/>
    </location>
</feature>
<dbReference type="SMR" id="A0A834HVV3"/>
<accession>A0A834HVV3</accession>
<evidence type="ECO:0000256" key="12">
    <source>
        <dbReference type="SAM" id="Phobius"/>
    </source>
</evidence>
<keyword evidence="10" id="KW-0675">Receptor</keyword>
<keyword evidence="14" id="KW-1185">Reference proteome</keyword>
<dbReference type="Pfam" id="PF01130">
    <property type="entry name" value="CD36"/>
    <property type="match status" value="1"/>
</dbReference>
<keyword evidence="6" id="KW-0552">Olfaction</keyword>
<proteinExistence type="inferred from homology"/>
<dbReference type="PANTHER" id="PTHR11923">
    <property type="entry name" value="SCAVENGER RECEPTOR CLASS B TYPE-1 SR-B1"/>
    <property type="match status" value="1"/>
</dbReference>
<keyword evidence="9" id="KW-1015">Disulfide bond</keyword>
<evidence type="ECO:0000256" key="2">
    <source>
        <dbReference type="ARBA" id="ARBA00010532"/>
    </source>
</evidence>
<keyword evidence="8 12" id="KW-0472">Membrane</keyword>
<evidence type="ECO:0000256" key="9">
    <source>
        <dbReference type="ARBA" id="ARBA00023157"/>
    </source>
</evidence>
<dbReference type="GO" id="GO:0005886">
    <property type="term" value="C:plasma membrane"/>
    <property type="evidence" value="ECO:0007669"/>
    <property type="project" value="UniProtKB-SubCell"/>
</dbReference>